<dbReference type="InterPro" id="IPR036388">
    <property type="entry name" value="WH-like_DNA-bd_sf"/>
</dbReference>
<dbReference type="PANTHER" id="PTHR30136">
    <property type="entry name" value="HELIX-TURN-HELIX TRANSCRIPTIONAL REGULATOR, ICLR FAMILY"/>
    <property type="match status" value="1"/>
</dbReference>
<dbReference type="OrthoDB" id="7495200at2"/>
<accession>A0A1H2SVP9</accession>
<dbReference type="PROSITE" id="PS51078">
    <property type="entry name" value="ICLR_ED"/>
    <property type="match status" value="1"/>
</dbReference>
<dbReference type="EMBL" id="FNON01000001">
    <property type="protein sequence ID" value="SDW35753.1"/>
    <property type="molecule type" value="Genomic_DNA"/>
</dbReference>
<proteinExistence type="predicted"/>
<dbReference type="AlphaFoldDB" id="A0A1H2SVP9"/>
<dbReference type="InterPro" id="IPR036390">
    <property type="entry name" value="WH_DNA-bd_sf"/>
</dbReference>
<dbReference type="PROSITE" id="PS51077">
    <property type="entry name" value="HTH_ICLR"/>
    <property type="match status" value="1"/>
</dbReference>
<evidence type="ECO:0000256" key="3">
    <source>
        <dbReference type="ARBA" id="ARBA00023163"/>
    </source>
</evidence>
<reference evidence="6 7" key="1">
    <citation type="submission" date="2016-10" db="EMBL/GenBank/DDBJ databases">
        <authorList>
            <person name="de Groot N.N."/>
        </authorList>
    </citation>
    <scope>NUCLEOTIDE SEQUENCE [LARGE SCALE GENOMIC DNA]</scope>
    <source>
        <strain evidence="6 7">CPCC 202699</strain>
    </source>
</reference>
<dbReference type="SUPFAM" id="SSF46785">
    <property type="entry name" value="Winged helix' DNA-binding domain"/>
    <property type="match status" value="1"/>
</dbReference>
<feature type="domain" description="IclR-ED" evidence="5">
    <location>
        <begin position="68"/>
        <end position="284"/>
    </location>
</feature>
<dbReference type="Gene3D" id="1.10.10.10">
    <property type="entry name" value="Winged helix-like DNA-binding domain superfamily/Winged helix DNA-binding domain"/>
    <property type="match status" value="1"/>
</dbReference>
<dbReference type="InterPro" id="IPR050707">
    <property type="entry name" value="HTH_MetabolicPath_Reg"/>
</dbReference>
<keyword evidence="2 6" id="KW-0238">DNA-binding</keyword>
<keyword evidence="3" id="KW-0804">Transcription</keyword>
<dbReference type="RefSeq" id="WP_091285718.1">
    <property type="nucleotide sequence ID" value="NZ_FNON01000001.1"/>
</dbReference>
<evidence type="ECO:0000259" key="5">
    <source>
        <dbReference type="PROSITE" id="PS51078"/>
    </source>
</evidence>
<evidence type="ECO:0000259" key="4">
    <source>
        <dbReference type="PROSITE" id="PS51077"/>
    </source>
</evidence>
<dbReference type="SUPFAM" id="SSF55781">
    <property type="entry name" value="GAF domain-like"/>
    <property type="match status" value="1"/>
</dbReference>
<dbReference type="PANTHER" id="PTHR30136:SF35">
    <property type="entry name" value="HTH-TYPE TRANSCRIPTIONAL REGULATOR RV1719"/>
    <property type="match status" value="1"/>
</dbReference>
<dbReference type="SMART" id="SM00346">
    <property type="entry name" value="HTH_ICLR"/>
    <property type="match status" value="1"/>
</dbReference>
<sequence length="284" mass="30235">MRTSPPTTRVLQVLDHLVAAGGRRFGLSQLARELDLSKPTCLGILTAMTDGGYLLRDPVTKTYGLGPALITAGRVAQEGFTAAGLARPLLEELAERYSCVCSASAVVGDQIVVLERTGPGVAGQRYPFAPPVGLMYVLWGPDAEFERWLAKPPTLPVKLNRGRLRQVVAECRERGYLVESLTLAGVRLHSLLAGVAAYELPAEVRDLVGQMVSNLGERFYLAEDLAPRKKQPVNFIAAPTFNATGAQELVLTLSVGTTITGAEIARRGQALTDVAAKVTASVGG</sequence>
<evidence type="ECO:0000313" key="6">
    <source>
        <dbReference type="EMBL" id="SDW35753.1"/>
    </source>
</evidence>
<dbReference type="InterPro" id="IPR005471">
    <property type="entry name" value="Tscrpt_reg_IclR_N"/>
</dbReference>
<dbReference type="Gene3D" id="3.30.450.40">
    <property type="match status" value="1"/>
</dbReference>
<evidence type="ECO:0000256" key="2">
    <source>
        <dbReference type="ARBA" id="ARBA00023125"/>
    </source>
</evidence>
<gene>
    <name evidence="6" type="ORF">SAMN05421504_101365</name>
</gene>
<dbReference type="STRING" id="589385.SAMN05421504_101365"/>
<dbReference type="Pfam" id="PF09339">
    <property type="entry name" value="HTH_IclR"/>
    <property type="match status" value="1"/>
</dbReference>
<dbReference type="GO" id="GO:0003677">
    <property type="term" value="F:DNA binding"/>
    <property type="evidence" value="ECO:0007669"/>
    <property type="project" value="UniProtKB-KW"/>
</dbReference>
<dbReference type="InterPro" id="IPR014757">
    <property type="entry name" value="Tscrpt_reg_IclR_C"/>
</dbReference>
<evidence type="ECO:0000313" key="7">
    <source>
        <dbReference type="Proteomes" id="UP000199515"/>
    </source>
</evidence>
<dbReference type="GO" id="GO:0003700">
    <property type="term" value="F:DNA-binding transcription factor activity"/>
    <property type="evidence" value="ECO:0007669"/>
    <property type="project" value="TreeGrafter"/>
</dbReference>
<protein>
    <submittedName>
        <fullName evidence="6">DNA-binding transcriptional regulator, IclR family</fullName>
    </submittedName>
</protein>
<organism evidence="6 7">
    <name type="scientific">Amycolatopsis xylanica</name>
    <dbReference type="NCBI Taxonomy" id="589385"/>
    <lineage>
        <taxon>Bacteria</taxon>
        <taxon>Bacillati</taxon>
        <taxon>Actinomycetota</taxon>
        <taxon>Actinomycetes</taxon>
        <taxon>Pseudonocardiales</taxon>
        <taxon>Pseudonocardiaceae</taxon>
        <taxon>Amycolatopsis</taxon>
    </lineage>
</organism>
<dbReference type="InterPro" id="IPR029016">
    <property type="entry name" value="GAF-like_dom_sf"/>
</dbReference>
<keyword evidence="1" id="KW-0805">Transcription regulation</keyword>
<feature type="domain" description="HTH iclR-type" evidence="4">
    <location>
        <begin position="4"/>
        <end position="67"/>
    </location>
</feature>
<keyword evidence="7" id="KW-1185">Reference proteome</keyword>
<dbReference type="Proteomes" id="UP000199515">
    <property type="component" value="Unassembled WGS sequence"/>
</dbReference>
<dbReference type="GO" id="GO:0045892">
    <property type="term" value="P:negative regulation of DNA-templated transcription"/>
    <property type="evidence" value="ECO:0007669"/>
    <property type="project" value="TreeGrafter"/>
</dbReference>
<name>A0A1H2SVP9_9PSEU</name>
<evidence type="ECO:0000256" key="1">
    <source>
        <dbReference type="ARBA" id="ARBA00023015"/>
    </source>
</evidence>